<dbReference type="AlphaFoldDB" id="A0A084E3Y9"/>
<dbReference type="PATRIC" id="fig|13690.10.peg.5243"/>
<evidence type="ECO:0000256" key="1">
    <source>
        <dbReference type="SAM" id="MobiDB-lite"/>
    </source>
</evidence>
<evidence type="ECO:0000313" key="3">
    <source>
        <dbReference type="Proteomes" id="UP000028534"/>
    </source>
</evidence>
<feature type="compositionally biased region" description="Basic and acidic residues" evidence="1">
    <location>
        <begin position="226"/>
        <end position="237"/>
    </location>
</feature>
<proteinExistence type="predicted"/>
<name>A0A084E3Y9_SPHYA</name>
<dbReference type="EMBL" id="JGVR01000063">
    <property type="protein sequence ID" value="KEZ12681.1"/>
    <property type="molecule type" value="Genomic_DNA"/>
</dbReference>
<organism evidence="2 3">
    <name type="scientific">Sphingobium yanoikuyae</name>
    <name type="common">Sphingomonas yanoikuyae</name>
    <dbReference type="NCBI Taxonomy" id="13690"/>
    <lineage>
        <taxon>Bacteria</taxon>
        <taxon>Pseudomonadati</taxon>
        <taxon>Pseudomonadota</taxon>
        <taxon>Alphaproteobacteria</taxon>
        <taxon>Sphingomonadales</taxon>
        <taxon>Sphingomonadaceae</taxon>
        <taxon>Sphingobium</taxon>
    </lineage>
</organism>
<comment type="caution">
    <text evidence="2">The sequence shown here is derived from an EMBL/GenBank/DDBJ whole genome shotgun (WGS) entry which is preliminary data.</text>
</comment>
<dbReference type="Proteomes" id="UP000028534">
    <property type="component" value="Unassembled WGS sequence"/>
</dbReference>
<accession>A0A084E3Y9</accession>
<dbReference type="eggNOG" id="COG2312">
    <property type="taxonomic scope" value="Bacteria"/>
</dbReference>
<evidence type="ECO:0008006" key="4">
    <source>
        <dbReference type="Google" id="ProtNLM"/>
    </source>
</evidence>
<evidence type="ECO:0000313" key="2">
    <source>
        <dbReference type="EMBL" id="KEZ12681.1"/>
    </source>
</evidence>
<protein>
    <recommendedName>
        <fullName evidence="4">Haem-binding uptake Tiki superfamily ChaN domain-containing protein</fullName>
    </recommendedName>
</protein>
<gene>
    <name evidence="2" type="ORF">CP98_05073</name>
</gene>
<feature type="region of interest" description="Disordered" evidence="1">
    <location>
        <begin position="220"/>
        <end position="270"/>
    </location>
</feature>
<sequence length="270" mass="28989">MFIGHLLATAVVSSLGNCGQISGADAILHDRAIRWVIVGEQHGTTESPKIFADLACLAGTSGRKPVIAVELPTDTTELIREYLSSPDERTPRSRLLAHPFWHGPFHDGRSSKAMMSLLERLRQLKQANIIADVIAFQPTVAVIDEAYERAMALNLEKASSDGNLVLALVGNVHARLTQWQFSGKSFLPMAGHLPRGQTLSFNIGDNSGAQWACFAKPSAKSGTECGPRDHGPAERQYGRGLVQSAGEGKPYSGYLNLGTATTASAPEITE</sequence>
<reference evidence="2 3" key="1">
    <citation type="submission" date="2014-03" db="EMBL/GenBank/DDBJ databases">
        <title>Genome sequence of Sphingobium yanoikuyae B1.</title>
        <authorList>
            <person name="Gan H.M."/>
            <person name="Gan H.Y."/>
            <person name="Savka M.A."/>
        </authorList>
    </citation>
    <scope>NUCLEOTIDE SEQUENCE [LARGE SCALE GENOMIC DNA]</scope>
    <source>
        <strain evidence="2 3">B1</strain>
    </source>
</reference>